<dbReference type="InterPro" id="IPR058634">
    <property type="entry name" value="AaeA-lik-b-barrel"/>
</dbReference>
<sequence>MEKRTRMWVSLAVILALAAAAGAWGYFSWRHNELFVATDDAYVKGSVVSVASRVPGAILTLDVKENDPVKAGQVIATLDPKDFEAAEAKAQGSLAEARASMALNRSQIAQAQAQVRAAESQEGLAALERQRLEILVERQSIPRQKLDQARTAHQVATAQLEAARKQVAAVEGGLHVSGSKEAQALAAIEQIRLQKGYCTLTAPCDGFVTRKLAEPGMVVAAGQPLLAVVPLGRTDLWVEANFKETQLRRVRPGQKVTLRADIDDRDFQGVVESLAAGTGSAFSLLPAENATGNWVKVVQRVPVRIRLVPGGDPDHKLRLGLSVSAVIDTRE</sequence>
<evidence type="ECO:0000256" key="2">
    <source>
        <dbReference type="SAM" id="Coils"/>
    </source>
</evidence>
<keyword evidence="2" id="KW-0175">Coiled coil</keyword>
<evidence type="ECO:0000313" key="5">
    <source>
        <dbReference type="EMBL" id="BDU74059.1"/>
    </source>
</evidence>
<comment type="subcellular location">
    <subcellularLocation>
        <location evidence="1">Cell envelope</location>
    </subcellularLocation>
</comment>
<feature type="domain" description="p-hydroxybenzoic acid efflux pump subunit AaeA-like beta-barrel" evidence="4">
    <location>
        <begin position="236"/>
        <end position="308"/>
    </location>
</feature>
<dbReference type="Gene3D" id="2.40.30.170">
    <property type="match status" value="1"/>
</dbReference>
<dbReference type="Pfam" id="PF25917">
    <property type="entry name" value="BSH_RND"/>
    <property type="match status" value="1"/>
</dbReference>
<dbReference type="PANTHER" id="PTHR30386">
    <property type="entry name" value="MEMBRANE FUSION SUBUNIT OF EMRAB-TOLC MULTIDRUG EFFLUX PUMP"/>
    <property type="match status" value="1"/>
</dbReference>
<evidence type="ECO:0000259" key="3">
    <source>
        <dbReference type="Pfam" id="PF25917"/>
    </source>
</evidence>
<feature type="coiled-coil region" evidence="2">
    <location>
        <begin position="94"/>
        <end position="166"/>
    </location>
</feature>
<dbReference type="Pfam" id="PF25963">
    <property type="entry name" value="Beta-barrel_AAEA"/>
    <property type="match status" value="1"/>
</dbReference>
<gene>
    <name evidence="5" type="ORF">METEAL_32330</name>
</gene>
<dbReference type="GO" id="GO:0030313">
    <property type="term" value="C:cell envelope"/>
    <property type="evidence" value="ECO:0007669"/>
    <property type="project" value="UniProtKB-SubCell"/>
</dbReference>
<dbReference type="Gene3D" id="2.40.50.100">
    <property type="match status" value="1"/>
</dbReference>
<dbReference type="KEGG" id="msil:METEAL_32330"/>
<reference evidence="6" key="1">
    <citation type="journal article" date="2023" name="Int. J. Syst. Evol. Microbiol.">
        <title>Mesoterricola silvestris gen. nov., sp. nov., Mesoterricola sediminis sp. nov., Geothrix oryzae sp. nov., Geothrix edaphica sp. nov., Geothrix rubra sp. nov., and Geothrix limicola sp. nov., six novel members of Acidobacteriota isolated from soils.</title>
        <authorList>
            <person name="Itoh H."/>
            <person name="Sugisawa Y."/>
            <person name="Mise K."/>
            <person name="Xu Z."/>
            <person name="Kuniyasu M."/>
            <person name="Ushijima N."/>
            <person name="Kawano K."/>
            <person name="Kobayashi E."/>
            <person name="Shiratori Y."/>
            <person name="Masuda Y."/>
            <person name="Senoo K."/>
        </authorList>
    </citation>
    <scope>NUCLEOTIDE SEQUENCE [LARGE SCALE GENOMIC DNA]</scope>
    <source>
        <strain evidence="6">W79</strain>
    </source>
</reference>
<accession>A0AA48K9J5</accession>
<evidence type="ECO:0000256" key="1">
    <source>
        <dbReference type="ARBA" id="ARBA00004196"/>
    </source>
</evidence>
<dbReference type="Proteomes" id="UP001238179">
    <property type="component" value="Chromosome"/>
</dbReference>
<protein>
    <submittedName>
        <fullName evidence="5">RND transporter</fullName>
    </submittedName>
</protein>
<dbReference type="GO" id="GO:0055085">
    <property type="term" value="P:transmembrane transport"/>
    <property type="evidence" value="ECO:0007669"/>
    <property type="project" value="InterPro"/>
</dbReference>
<name>A0AA48K9J5_9BACT</name>
<evidence type="ECO:0000259" key="4">
    <source>
        <dbReference type="Pfam" id="PF25963"/>
    </source>
</evidence>
<dbReference type="SUPFAM" id="SSF111369">
    <property type="entry name" value="HlyD-like secretion proteins"/>
    <property type="match status" value="2"/>
</dbReference>
<evidence type="ECO:0000313" key="6">
    <source>
        <dbReference type="Proteomes" id="UP001238179"/>
    </source>
</evidence>
<dbReference type="InterPro" id="IPR050739">
    <property type="entry name" value="MFP"/>
</dbReference>
<dbReference type="PANTHER" id="PTHR30386:SF19">
    <property type="entry name" value="MULTIDRUG EXPORT PROTEIN EMRA-RELATED"/>
    <property type="match status" value="1"/>
</dbReference>
<dbReference type="RefSeq" id="WP_316412730.1">
    <property type="nucleotide sequence ID" value="NZ_AP027080.1"/>
</dbReference>
<organism evidence="5 6">
    <name type="scientific">Mesoterricola silvestris</name>
    <dbReference type="NCBI Taxonomy" id="2927979"/>
    <lineage>
        <taxon>Bacteria</taxon>
        <taxon>Pseudomonadati</taxon>
        <taxon>Acidobacteriota</taxon>
        <taxon>Holophagae</taxon>
        <taxon>Holophagales</taxon>
        <taxon>Holophagaceae</taxon>
        <taxon>Mesoterricola</taxon>
    </lineage>
</organism>
<feature type="domain" description="Multidrug resistance protein MdtA-like barrel-sandwich hybrid" evidence="3">
    <location>
        <begin position="47"/>
        <end position="229"/>
    </location>
</feature>
<keyword evidence="6" id="KW-1185">Reference proteome</keyword>
<proteinExistence type="predicted"/>
<dbReference type="AlphaFoldDB" id="A0AA48K9J5"/>
<dbReference type="EMBL" id="AP027080">
    <property type="protein sequence ID" value="BDU74059.1"/>
    <property type="molecule type" value="Genomic_DNA"/>
</dbReference>
<dbReference type="InterPro" id="IPR058625">
    <property type="entry name" value="MdtA-like_BSH"/>
</dbReference>